<name>A0AAV5GR87_9BASI</name>
<evidence type="ECO:0000256" key="3">
    <source>
        <dbReference type="SAM" id="MobiDB-lite"/>
    </source>
</evidence>
<feature type="compositionally biased region" description="Basic residues" evidence="3">
    <location>
        <begin position="736"/>
        <end position="745"/>
    </location>
</feature>
<gene>
    <name evidence="4" type="ORF">Rhopal_006099-T1</name>
</gene>
<feature type="coiled-coil region" evidence="2">
    <location>
        <begin position="318"/>
        <end position="345"/>
    </location>
</feature>
<reference evidence="4 5" key="1">
    <citation type="submission" date="2021-12" db="EMBL/GenBank/DDBJ databases">
        <title>High titer production of polyol ester of fatty acids by Rhodotorula paludigena BS15 towards product separation-free biomass refinery.</title>
        <authorList>
            <person name="Mano J."/>
            <person name="Ono H."/>
            <person name="Tanaka T."/>
            <person name="Naito K."/>
            <person name="Sushida H."/>
            <person name="Ike M."/>
            <person name="Tokuyasu K."/>
            <person name="Kitaoka M."/>
        </authorList>
    </citation>
    <scope>NUCLEOTIDE SEQUENCE [LARGE SCALE GENOMIC DNA]</scope>
    <source>
        <strain evidence="4 5">BS15</strain>
    </source>
</reference>
<feature type="compositionally biased region" description="Polar residues" evidence="3">
    <location>
        <begin position="535"/>
        <end position="551"/>
    </location>
</feature>
<dbReference type="SMART" id="SM00028">
    <property type="entry name" value="TPR"/>
    <property type="match status" value="2"/>
</dbReference>
<dbReference type="AlphaFoldDB" id="A0AAV5GR87"/>
<dbReference type="InterPro" id="IPR051966">
    <property type="entry name" value="RPAP3"/>
</dbReference>
<keyword evidence="1" id="KW-0802">TPR repeat</keyword>
<organism evidence="4 5">
    <name type="scientific">Rhodotorula paludigena</name>
    <dbReference type="NCBI Taxonomy" id="86838"/>
    <lineage>
        <taxon>Eukaryota</taxon>
        <taxon>Fungi</taxon>
        <taxon>Dikarya</taxon>
        <taxon>Basidiomycota</taxon>
        <taxon>Pucciniomycotina</taxon>
        <taxon>Microbotryomycetes</taxon>
        <taxon>Sporidiobolales</taxon>
        <taxon>Sporidiobolaceae</taxon>
        <taxon>Rhodotorula</taxon>
    </lineage>
</organism>
<dbReference type="InterPro" id="IPR011990">
    <property type="entry name" value="TPR-like_helical_dom_sf"/>
</dbReference>
<feature type="region of interest" description="Disordered" evidence="3">
    <location>
        <begin position="351"/>
        <end position="383"/>
    </location>
</feature>
<feature type="compositionally biased region" description="Low complexity" evidence="3">
    <location>
        <begin position="670"/>
        <end position="691"/>
    </location>
</feature>
<evidence type="ECO:0000313" key="5">
    <source>
        <dbReference type="Proteomes" id="UP001342314"/>
    </source>
</evidence>
<sequence>MSARPPLPFGLGRDPQCAPHRCLSPDTPLPAPGSPLHDQVAAALSQLFQTFFATSLRYLGVSEILDWLESSGTVDAWILTGLEQGRLPDDIANDKNLEFGKEAFRQVVKGALQGENEAWATSLRETGFSSAVSMVYEGLVAQLKPSKAAPLPCLHTLLTPTGLSMLKSAPLKSAFPVCPPRTPPSPAPLLASIRSLIQSGALTAEVWKSTATWRAQIRKAFAAYHALLRTLADELVSERSFALEFYIFLENISQPLQLLQLIADDFEAEFGPGATRGLLGVGDAGGDNLLSVMDFCAARKPSELLARVRQRVAEKHEREKRAKRIDELRAELKELDLHIRRLLLEYRSTTGGASAVSGGQDGHEGGGEGEGAAEAPPPAQVPAHPLDEVETARLQGELEAALDARDAVKLQLEELQVLEDSDDRRRQKDKVEKDKLLAAAGLAETVAEGPAAVQQQPEGAMDEGFKLGSSKDLLSATSGATPGGTPYDPFSTVAPRAVSPLPGSAKGKARATNPPVKSRPAARYAPPPPQHRYNRGSQQAPALQREASPSTRLAAAVSSPPDAQTSTTPSSSRASSPAPASALPRRRKRASAAISPSPSATSSGSRRMGGSRSRFAADAALQEGEEHCELCCPTCRAEEEARKGQQEDQEDQEERADEPAAESLAAVPHEAAGARSVASGEAGEAGEPATAQLLDQAESGQASVGMPLAGKTNVANASSAVEHAGAGGPTGGAGGGKKKKKKRKGAAANASADGAPLPADGTSVAPPPLKEGFTPLSRHPPPKCCPPHRCTGVGANYEAWAELDGLLYETCLAGFKYELIGALPSPLFLLRDKLAKSFLLGGGRMTTDSGEPKEMDSFLAIAEERGLWHAVNHPEIQAWSQRVLAISMQKLVDVLRATLGEICICKLSQHIDILREARHRLQLCEQADRQIPIDLPEMDPQAFMKWCHIQLRAKKIAGPEWEGVNRQYIVQDYLLSFSDAFDAAMDRLMLEDPFILSEDMCTLLEWQGGVRALETALRFGRQNIVTEFGTGAELLEGKEEGPPERRPLQAWGRLLELSAEARTKGIAFSRDLAEQEKQRGNDYFAAGEHEKAIISFTTASIIFPAEPTFPSNCAAARMKVGTPAQYAEAVCDCTLALFEDPRNIKALYRRGTALAMIGQWKAAFVDLKYLERIAPDCQPAKEALAWATERYNAVNRLKVGK</sequence>
<feature type="region of interest" description="Disordered" evidence="3">
    <location>
        <begin position="722"/>
        <end position="779"/>
    </location>
</feature>
<proteinExistence type="predicted"/>
<feature type="region of interest" description="Disordered" evidence="3">
    <location>
        <begin position="472"/>
        <end position="618"/>
    </location>
</feature>
<evidence type="ECO:0008006" key="6">
    <source>
        <dbReference type="Google" id="ProtNLM"/>
    </source>
</evidence>
<dbReference type="Gene3D" id="1.25.40.10">
    <property type="entry name" value="Tetratricopeptide repeat domain"/>
    <property type="match status" value="1"/>
</dbReference>
<dbReference type="SUPFAM" id="SSF48452">
    <property type="entry name" value="TPR-like"/>
    <property type="match status" value="1"/>
</dbReference>
<feature type="compositionally biased region" description="Low complexity" evidence="3">
    <location>
        <begin position="746"/>
        <end position="759"/>
    </location>
</feature>
<accession>A0AAV5GR87</accession>
<dbReference type="PANTHER" id="PTHR46423">
    <property type="entry name" value="RNA POLYMERASE II-ASSOCIATED PROTEIN 3"/>
    <property type="match status" value="1"/>
</dbReference>
<keyword evidence="2" id="KW-0175">Coiled coil</keyword>
<dbReference type="InterPro" id="IPR019734">
    <property type="entry name" value="TPR_rpt"/>
</dbReference>
<feature type="compositionally biased region" description="Low complexity" evidence="3">
    <location>
        <begin position="591"/>
        <end position="614"/>
    </location>
</feature>
<dbReference type="Proteomes" id="UP001342314">
    <property type="component" value="Unassembled WGS sequence"/>
</dbReference>
<evidence type="ECO:0000256" key="1">
    <source>
        <dbReference type="ARBA" id="ARBA00022803"/>
    </source>
</evidence>
<evidence type="ECO:0000256" key="2">
    <source>
        <dbReference type="SAM" id="Coils"/>
    </source>
</evidence>
<comment type="caution">
    <text evidence="4">The sequence shown here is derived from an EMBL/GenBank/DDBJ whole genome shotgun (WGS) entry which is preliminary data.</text>
</comment>
<feature type="compositionally biased region" description="Low complexity" evidence="3">
    <location>
        <begin position="569"/>
        <end position="583"/>
    </location>
</feature>
<dbReference type="EMBL" id="BQKY01000013">
    <property type="protein sequence ID" value="GJN93054.1"/>
    <property type="molecule type" value="Genomic_DNA"/>
</dbReference>
<feature type="compositionally biased region" description="Gly residues" evidence="3">
    <location>
        <begin position="725"/>
        <end position="735"/>
    </location>
</feature>
<feature type="region of interest" description="Disordered" evidence="3">
    <location>
        <begin position="638"/>
        <end position="691"/>
    </location>
</feature>
<keyword evidence="5" id="KW-1185">Reference proteome</keyword>
<feature type="region of interest" description="Disordered" evidence="3">
    <location>
        <begin position="447"/>
        <end position="466"/>
    </location>
</feature>
<protein>
    <recommendedName>
        <fullName evidence="6">Proteophosphoglycan ppg4</fullName>
    </recommendedName>
</protein>
<evidence type="ECO:0000313" key="4">
    <source>
        <dbReference type="EMBL" id="GJN93054.1"/>
    </source>
</evidence>
<dbReference type="GO" id="GO:0101031">
    <property type="term" value="C:protein folding chaperone complex"/>
    <property type="evidence" value="ECO:0007669"/>
    <property type="project" value="TreeGrafter"/>
</dbReference>
<dbReference type="PANTHER" id="PTHR46423:SF1">
    <property type="entry name" value="RNA POLYMERASE II-ASSOCIATED PROTEIN 3"/>
    <property type="match status" value="1"/>
</dbReference>
<feature type="compositionally biased region" description="Acidic residues" evidence="3">
    <location>
        <begin position="647"/>
        <end position="660"/>
    </location>
</feature>